<feature type="region of interest" description="Disordered" evidence="1">
    <location>
        <begin position="177"/>
        <end position="215"/>
    </location>
</feature>
<gene>
    <name evidence="3" type="ORF">GEV02_27600</name>
</gene>
<evidence type="ECO:0000256" key="1">
    <source>
        <dbReference type="SAM" id="MobiDB-lite"/>
    </source>
</evidence>
<comment type="caution">
    <text evidence="3">The sequence shown here is derived from an EMBL/GenBank/DDBJ whole genome shotgun (WGS) entry which is preliminary data.</text>
</comment>
<keyword evidence="4" id="KW-1185">Reference proteome</keyword>
<dbReference type="Proteomes" id="UP000440498">
    <property type="component" value="Unassembled WGS sequence"/>
</dbReference>
<evidence type="ECO:0000256" key="2">
    <source>
        <dbReference type="SAM" id="Phobius"/>
    </source>
</evidence>
<dbReference type="RefSeq" id="WP_152841088.1">
    <property type="nucleotide sequence ID" value="NZ_WHUG01000016.1"/>
</dbReference>
<dbReference type="AlphaFoldDB" id="A0A6A7N9W4"/>
<name>A0A6A7N9W4_9BURK</name>
<sequence>MSTAVNLEHDAHAAPATCPNCEAVVSGHFCANCGQEAILHHASTREFLHEFVGHYVALEGKLWGTVMRLLFRPGALTLEYIRGRRVRFVQPLRLYLTLSLLFFAIMKFSGGFALNGQDNDKPETAVATSAVDIARNAAKVQEKTSEKLKPLTPEEQRGKAAAEAAIEDMQKDFKLEESSAATRAAERKERRKEKRSEKARQIEKDTVDGKDDDDDDNLNVSLLDKEGDFLNRWPTLKHKWQAFEDLPSGEKGKVFTEGFYHYAPYAIFCLMPVFALFLKVLYLGSGKRFGEHLLFALHTNAFAFFIYSVILLVPSAFVSFVLWCWLLGYLPWAMRRVYGGSRWGVFFRWGTLMTFYSMAVGLAILLSMLGGIMSVGAH</sequence>
<keyword evidence="2" id="KW-0812">Transmembrane</keyword>
<accession>A0A6A7N9W4</accession>
<reference evidence="3 4" key="1">
    <citation type="submission" date="2019-10" db="EMBL/GenBank/DDBJ databases">
        <title>Two novel species isolated from a subtropical stream in China.</title>
        <authorList>
            <person name="Lu H."/>
        </authorList>
    </citation>
    <scope>NUCLEOTIDE SEQUENCE [LARGE SCALE GENOMIC DNA]</scope>
    <source>
        <strain evidence="3 4">FT29W</strain>
    </source>
</reference>
<feature type="compositionally biased region" description="Basic and acidic residues" evidence="1">
    <location>
        <begin position="184"/>
        <end position="209"/>
    </location>
</feature>
<feature type="region of interest" description="Disordered" evidence="1">
    <location>
        <begin position="142"/>
        <end position="163"/>
    </location>
</feature>
<organism evidence="3 4">
    <name type="scientific">Rugamonas aquatica</name>
    <dbReference type="NCBI Taxonomy" id="2743357"/>
    <lineage>
        <taxon>Bacteria</taxon>
        <taxon>Pseudomonadati</taxon>
        <taxon>Pseudomonadota</taxon>
        <taxon>Betaproteobacteria</taxon>
        <taxon>Burkholderiales</taxon>
        <taxon>Oxalobacteraceae</taxon>
        <taxon>Telluria group</taxon>
        <taxon>Rugamonas</taxon>
    </lineage>
</organism>
<evidence type="ECO:0000313" key="3">
    <source>
        <dbReference type="EMBL" id="MQA41920.1"/>
    </source>
</evidence>
<feature type="transmembrane region" description="Helical" evidence="2">
    <location>
        <begin position="355"/>
        <end position="377"/>
    </location>
</feature>
<evidence type="ECO:0000313" key="4">
    <source>
        <dbReference type="Proteomes" id="UP000440498"/>
    </source>
</evidence>
<proteinExistence type="predicted"/>
<feature type="compositionally biased region" description="Basic and acidic residues" evidence="1">
    <location>
        <begin position="142"/>
        <end position="160"/>
    </location>
</feature>
<dbReference type="EMBL" id="WHUG01000016">
    <property type="protein sequence ID" value="MQA41920.1"/>
    <property type="molecule type" value="Genomic_DNA"/>
</dbReference>
<dbReference type="Pfam" id="PF12412">
    <property type="entry name" value="DUF3667"/>
    <property type="match status" value="1"/>
</dbReference>
<protein>
    <submittedName>
        <fullName evidence="3">DUF3667 domain-containing protein</fullName>
    </submittedName>
</protein>
<keyword evidence="2" id="KW-0472">Membrane</keyword>
<keyword evidence="2" id="KW-1133">Transmembrane helix</keyword>
<feature type="transmembrane region" description="Helical" evidence="2">
    <location>
        <begin position="262"/>
        <end position="281"/>
    </location>
</feature>
<feature type="transmembrane region" description="Helical" evidence="2">
    <location>
        <begin position="92"/>
        <end position="114"/>
    </location>
</feature>
<dbReference type="InterPro" id="IPR022134">
    <property type="entry name" value="DUF3667"/>
</dbReference>